<reference evidence="2" key="1">
    <citation type="journal article" date="2014" name="Int. J. Syst. Evol. Microbiol.">
        <title>Complete genome sequence of Corynebacterium casei LMG S-19264T (=DSM 44701T), isolated from a smear-ripened cheese.</title>
        <authorList>
            <consortium name="US DOE Joint Genome Institute (JGI-PGF)"/>
            <person name="Walter F."/>
            <person name="Albersmeier A."/>
            <person name="Kalinowski J."/>
            <person name="Ruckert C."/>
        </authorList>
    </citation>
    <scope>NUCLEOTIDE SEQUENCE</scope>
    <source>
        <strain evidence="2">CGMCC 4.7368</strain>
    </source>
</reference>
<feature type="transmembrane region" description="Helical" evidence="1">
    <location>
        <begin position="20"/>
        <end position="37"/>
    </location>
</feature>
<evidence type="ECO:0000313" key="3">
    <source>
        <dbReference type="Proteomes" id="UP000646523"/>
    </source>
</evidence>
<evidence type="ECO:0000313" key="2">
    <source>
        <dbReference type="EMBL" id="GGO72926.1"/>
    </source>
</evidence>
<keyword evidence="1" id="KW-0812">Transmembrane</keyword>
<organism evidence="2 3">
    <name type="scientific">Nonomuraea cavernae</name>
    <dbReference type="NCBI Taxonomy" id="2045107"/>
    <lineage>
        <taxon>Bacteria</taxon>
        <taxon>Bacillati</taxon>
        <taxon>Actinomycetota</taxon>
        <taxon>Actinomycetes</taxon>
        <taxon>Streptosporangiales</taxon>
        <taxon>Streptosporangiaceae</taxon>
        <taxon>Nonomuraea</taxon>
    </lineage>
</organism>
<comment type="caution">
    <text evidence="2">The sequence shown here is derived from an EMBL/GenBank/DDBJ whole genome shotgun (WGS) entry which is preliminary data.</text>
</comment>
<dbReference type="EMBL" id="BMNH01000012">
    <property type="protein sequence ID" value="GGO72926.1"/>
    <property type="molecule type" value="Genomic_DNA"/>
</dbReference>
<evidence type="ECO:0000256" key="1">
    <source>
        <dbReference type="SAM" id="Phobius"/>
    </source>
</evidence>
<accession>A0A918DKX9</accession>
<proteinExistence type="predicted"/>
<keyword evidence="1" id="KW-1133">Transmembrane helix</keyword>
<dbReference type="AlphaFoldDB" id="A0A918DKX9"/>
<gene>
    <name evidence="2" type="ORF">GCM10012289_42170</name>
</gene>
<reference evidence="2" key="2">
    <citation type="submission" date="2020-09" db="EMBL/GenBank/DDBJ databases">
        <authorList>
            <person name="Sun Q."/>
            <person name="Zhou Y."/>
        </authorList>
    </citation>
    <scope>NUCLEOTIDE SEQUENCE</scope>
    <source>
        <strain evidence="2">CGMCC 4.7368</strain>
    </source>
</reference>
<name>A0A918DKX9_9ACTN</name>
<dbReference type="Proteomes" id="UP000646523">
    <property type="component" value="Unassembled WGS sequence"/>
</dbReference>
<keyword evidence="1" id="KW-0472">Membrane</keyword>
<protein>
    <submittedName>
        <fullName evidence="2">Uncharacterized protein</fullName>
    </submittedName>
</protein>
<keyword evidence="3" id="KW-1185">Reference proteome</keyword>
<dbReference type="RefSeq" id="WP_189125835.1">
    <property type="nucleotide sequence ID" value="NZ_BMNH01000012.1"/>
</dbReference>
<sequence>MLRTARRVLRDVRERRNIDAYVIALLSVVFAALTLVGDRVDDQYKWAVLLAGIGVLVHRITVPDAGPPPGHILGDRTSLQRIPLKDRLKASREVWMFAPSGVNLLSEDHCAAIRTTVLNRHDGVVKVVILDPGADASLGIATLQLDGGLEFPLQSLADSIATTLLRMDAMASWQVPGRREFRLFGYNPGFSLVAFDPGRADGTVIVEMHGVGNTSTPSRMHLELTRQTDPHWYQYWLDQFGHIWRASKPVGDDPPPADDGR</sequence>